<protein>
    <submittedName>
        <fullName evidence="6">Nitrous oxide reductase family maturation protein NosD</fullName>
    </submittedName>
</protein>
<dbReference type="Proteomes" id="UP001596422">
    <property type="component" value="Unassembled WGS sequence"/>
</dbReference>
<evidence type="ECO:0000313" key="7">
    <source>
        <dbReference type="Proteomes" id="UP001596422"/>
    </source>
</evidence>
<dbReference type="InterPro" id="IPR007742">
    <property type="entry name" value="NosD_dom"/>
</dbReference>
<keyword evidence="7" id="KW-1185">Reference proteome</keyword>
<dbReference type="NCBIfam" id="TIGR04247">
    <property type="entry name" value="NosD_copper_fam"/>
    <property type="match status" value="1"/>
</dbReference>
<dbReference type="InterPro" id="IPR022441">
    <property type="entry name" value="Para_beta_helix_rpt-2"/>
</dbReference>
<feature type="compositionally biased region" description="Basic and acidic residues" evidence="4">
    <location>
        <begin position="450"/>
        <end position="466"/>
    </location>
</feature>
<evidence type="ECO:0000259" key="5">
    <source>
        <dbReference type="SMART" id="SM00722"/>
    </source>
</evidence>
<evidence type="ECO:0000256" key="1">
    <source>
        <dbReference type="ARBA" id="ARBA00004906"/>
    </source>
</evidence>
<dbReference type="PANTHER" id="PTHR22990">
    <property type="entry name" value="F-BOX ONLY PROTEIN"/>
    <property type="match status" value="1"/>
</dbReference>
<gene>
    <name evidence="6" type="ORF">ACFQDL_22635</name>
</gene>
<dbReference type="SUPFAM" id="SSF51126">
    <property type="entry name" value="Pectin lyase-like"/>
    <property type="match status" value="1"/>
</dbReference>
<dbReference type="InterPro" id="IPR006633">
    <property type="entry name" value="Carb-bd_sugar_hydrolysis-dom"/>
</dbReference>
<proteinExistence type="predicted"/>
<dbReference type="InterPro" id="IPR011050">
    <property type="entry name" value="Pectin_lyase_fold/virulence"/>
</dbReference>
<accession>A0ABW2A4Z6</accession>
<name>A0ABW2A4Z6_9GAMM</name>
<organism evidence="6 7">
    <name type="scientific">Marinobacterium aestuariivivens</name>
    <dbReference type="NCBI Taxonomy" id="1698799"/>
    <lineage>
        <taxon>Bacteria</taxon>
        <taxon>Pseudomonadati</taxon>
        <taxon>Pseudomonadota</taxon>
        <taxon>Gammaproteobacteria</taxon>
        <taxon>Oceanospirillales</taxon>
        <taxon>Oceanospirillaceae</taxon>
        <taxon>Marinobacterium</taxon>
    </lineage>
</organism>
<keyword evidence="3" id="KW-0833">Ubl conjugation pathway</keyword>
<dbReference type="Gene3D" id="2.160.20.10">
    <property type="entry name" value="Single-stranded right-handed beta-helix, Pectin lyase-like"/>
    <property type="match status" value="3"/>
</dbReference>
<dbReference type="InterPro" id="IPR006626">
    <property type="entry name" value="PbH1"/>
</dbReference>
<dbReference type="RefSeq" id="WP_379910991.1">
    <property type="nucleotide sequence ID" value="NZ_JBHSWE010000001.1"/>
</dbReference>
<keyword evidence="2" id="KW-0677">Repeat</keyword>
<evidence type="ECO:0000313" key="6">
    <source>
        <dbReference type="EMBL" id="MFC6672553.1"/>
    </source>
</evidence>
<dbReference type="EMBL" id="JBHSWE010000001">
    <property type="protein sequence ID" value="MFC6672553.1"/>
    <property type="molecule type" value="Genomic_DNA"/>
</dbReference>
<dbReference type="SMART" id="SM00710">
    <property type="entry name" value="PbH1"/>
    <property type="match status" value="10"/>
</dbReference>
<comment type="caution">
    <text evidence="6">The sequence shown here is derived from an EMBL/GenBank/DDBJ whole genome shotgun (WGS) entry which is preliminary data.</text>
</comment>
<dbReference type="InterPro" id="IPR051550">
    <property type="entry name" value="SCF-Subunits/Alg-Epimerases"/>
</dbReference>
<dbReference type="Pfam" id="PF05048">
    <property type="entry name" value="NosD"/>
    <property type="match status" value="1"/>
</dbReference>
<feature type="domain" description="Carbohydrate-binding/sugar hydrolysis" evidence="5">
    <location>
        <begin position="204"/>
        <end position="393"/>
    </location>
</feature>
<dbReference type="SMART" id="SM00722">
    <property type="entry name" value="CASH"/>
    <property type="match status" value="2"/>
</dbReference>
<sequence length="466" mass="51201">MLKSNETTAGPGKMPACLTLLCASLLAMPVPGAERHIEPGQPLQAALDMAAAGDRLILAPGTYSGNFVIRTPIALEGEDGARLRCNHRQYCLRIEAPDVSIENLELADWGANLSTLDAGIFVTREAARVHIAGNWLQGDSFGIWIDAAPDARIEGNRISGNPSVRSQDRGNGIQLFNVSGAEVAGNEVWQTRDGIYIDTSNDNRLVDNHLHDLRYGIHYMYSHHNALIGNRTRNTRTGYALMQSKYLTVSGNRSDGDLNYGFLLNYITNSTLSGNRISGVRAGRATAAGGGSAVAGAEGKAIFIYNSLFNEITDNLFADSDLGIHLTAGSEDNRLSGNAFIGNREQVKYVATREQNWSHAGSGNYWSDYLGWDLDGDGIGDTRYEPNDGIDRLLWQYPDARVLFNSPAVEVLRWVQRQFPVLKAPGVIDSHPLMSSHWLEDLQSQAADQNPRKPEDRNEYRRTAQR</sequence>
<evidence type="ECO:0000256" key="4">
    <source>
        <dbReference type="SAM" id="MobiDB-lite"/>
    </source>
</evidence>
<dbReference type="InterPro" id="IPR026464">
    <property type="entry name" value="NosD_copper_fam"/>
</dbReference>
<feature type="region of interest" description="Disordered" evidence="4">
    <location>
        <begin position="444"/>
        <end position="466"/>
    </location>
</feature>
<reference evidence="7" key="1">
    <citation type="journal article" date="2019" name="Int. J. Syst. Evol. Microbiol.">
        <title>The Global Catalogue of Microorganisms (GCM) 10K type strain sequencing project: providing services to taxonomists for standard genome sequencing and annotation.</title>
        <authorList>
            <consortium name="The Broad Institute Genomics Platform"/>
            <consortium name="The Broad Institute Genome Sequencing Center for Infectious Disease"/>
            <person name="Wu L."/>
            <person name="Ma J."/>
        </authorList>
    </citation>
    <scope>NUCLEOTIDE SEQUENCE [LARGE SCALE GENOMIC DNA]</scope>
    <source>
        <strain evidence="7">NBRC 111756</strain>
    </source>
</reference>
<dbReference type="NCBIfam" id="TIGR03804">
    <property type="entry name" value="para_beta_helix"/>
    <property type="match status" value="2"/>
</dbReference>
<comment type="pathway">
    <text evidence="1">Protein modification; protein ubiquitination.</text>
</comment>
<evidence type="ECO:0000256" key="3">
    <source>
        <dbReference type="ARBA" id="ARBA00022786"/>
    </source>
</evidence>
<dbReference type="PANTHER" id="PTHR22990:SF15">
    <property type="entry name" value="F-BOX ONLY PROTEIN 10"/>
    <property type="match status" value="1"/>
</dbReference>
<evidence type="ECO:0000256" key="2">
    <source>
        <dbReference type="ARBA" id="ARBA00022737"/>
    </source>
</evidence>
<feature type="domain" description="Carbohydrate-binding/sugar hydrolysis" evidence="5">
    <location>
        <begin position="50"/>
        <end position="198"/>
    </location>
</feature>
<dbReference type="InterPro" id="IPR012334">
    <property type="entry name" value="Pectin_lyas_fold"/>
</dbReference>